<comment type="similarity">
    <text evidence="8">Belongs to the shikimate dehydrogenase family.</text>
</comment>
<dbReference type="HAMAP" id="MF_00222">
    <property type="entry name" value="Shikimate_DH_AroE"/>
    <property type="match status" value="1"/>
</dbReference>
<feature type="domain" description="Shikimate dehydrogenase substrate binding N-terminal" evidence="10">
    <location>
        <begin position="8"/>
        <end position="90"/>
    </location>
</feature>
<dbReference type="InterPro" id="IPR041121">
    <property type="entry name" value="SDH_C"/>
</dbReference>
<evidence type="ECO:0000256" key="1">
    <source>
        <dbReference type="ARBA" id="ARBA00004871"/>
    </source>
</evidence>
<protein>
    <recommendedName>
        <fullName evidence="2 8">Shikimate dehydrogenase (NADP(+))</fullName>
        <shortName evidence="8">SDH</shortName>
        <ecNumber evidence="2 8">1.1.1.25</ecNumber>
    </recommendedName>
</protein>
<comment type="subunit">
    <text evidence="8">Homodimer.</text>
</comment>
<keyword evidence="4 8" id="KW-0521">NADP</keyword>
<feature type="binding site" evidence="8">
    <location>
        <begin position="152"/>
        <end position="157"/>
    </location>
    <ligand>
        <name>NADP(+)</name>
        <dbReference type="ChEBI" id="CHEBI:58349"/>
    </ligand>
</feature>
<feature type="domain" description="SDH C-terminal" evidence="11">
    <location>
        <begin position="240"/>
        <end position="270"/>
    </location>
</feature>
<feature type="binding site" evidence="8">
    <location>
        <position position="240"/>
    </location>
    <ligand>
        <name>NADP(+)</name>
        <dbReference type="ChEBI" id="CHEBI:58349"/>
    </ligand>
</feature>
<dbReference type="UniPathway" id="UPA00053">
    <property type="reaction ID" value="UER00087"/>
</dbReference>
<feature type="binding site" evidence="8">
    <location>
        <begin position="16"/>
        <end position="18"/>
    </location>
    <ligand>
        <name>shikimate</name>
        <dbReference type="ChEBI" id="CHEBI:36208"/>
    </ligand>
</feature>
<dbReference type="FunFam" id="3.40.50.10860:FF:000006">
    <property type="entry name" value="Shikimate dehydrogenase (NADP(+))"/>
    <property type="match status" value="1"/>
</dbReference>
<comment type="pathway">
    <text evidence="1 8">Metabolic intermediate biosynthesis; chorismate biosynthesis; chorismate from D-erythrose 4-phosphate and phosphoenolpyruvate: step 4/7.</text>
</comment>
<dbReference type="InterPro" id="IPR046346">
    <property type="entry name" value="Aminoacid_DH-like_N_sf"/>
</dbReference>
<dbReference type="PANTHER" id="PTHR21089">
    <property type="entry name" value="SHIKIMATE DEHYDROGENASE"/>
    <property type="match status" value="1"/>
</dbReference>
<dbReference type="GO" id="GO:0009423">
    <property type="term" value="P:chorismate biosynthetic process"/>
    <property type="evidence" value="ECO:0007669"/>
    <property type="project" value="UniProtKB-UniRule"/>
</dbReference>
<feature type="binding site" evidence="8">
    <location>
        <position position="216"/>
    </location>
    <ligand>
        <name>NADP(+)</name>
        <dbReference type="ChEBI" id="CHEBI:58349"/>
    </ligand>
</feature>
<dbReference type="Pfam" id="PF08501">
    <property type="entry name" value="Shikimate_dh_N"/>
    <property type="match status" value="1"/>
</dbReference>
<comment type="function">
    <text evidence="8">Involved in the biosynthesis of the chorismate, which leads to the biosynthesis of aromatic amino acids. Catalyzes the reversible NADPH linked reduction of 3-dehydroshikimate (DHSA) to yield shikimate (SA).</text>
</comment>
<dbReference type="PANTHER" id="PTHR21089:SF1">
    <property type="entry name" value="BIFUNCTIONAL 3-DEHYDROQUINATE DEHYDRATASE_SHIKIMATE DEHYDROGENASE, CHLOROPLASTIC"/>
    <property type="match status" value="1"/>
</dbReference>
<keyword evidence="6 8" id="KW-0057">Aromatic amino acid biosynthesis</keyword>
<feature type="binding site" evidence="8">
    <location>
        <position position="103"/>
    </location>
    <ligand>
        <name>shikimate</name>
        <dbReference type="ChEBI" id="CHEBI:36208"/>
    </ligand>
</feature>
<evidence type="ECO:0000256" key="5">
    <source>
        <dbReference type="ARBA" id="ARBA00023002"/>
    </source>
</evidence>
<accession>A0A1I4R270</accession>
<evidence type="ECO:0000259" key="10">
    <source>
        <dbReference type="Pfam" id="PF08501"/>
    </source>
</evidence>
<evidence type="ECO:0000313" key="13">
    <source>
        <dbReference type="Proteomes" id="UP000199556"/>
    </source>
</evidence>
<evidence type="ECO:0000259" key="9">
    <source>
        <dbReference type="Pfam" id="PF01488"/>
    </source>
</evidence>
<feature type="active site" description="Proton acceptor" evidence="8">
    <location>
        <position position="67"/>
    </location>
</feature>
<dbReference type="Pfam" id="PF01488">
    <property type="entry name" value="Shikimate_DH"/>
    <property type="match status" value="1"/>
</dbReference>
<evidence type="ECO:0000259" key="11">
    <source>
        <dbReference type="Pfam" id="PF18317"/>
    </source>
</evidence>
<dbReference type="GO" id="GO:0008652">
    <property type="term" value="P:amino acid biosynthetic process"/>
    <property type="evidence" value="ECO:0007669"/>
    <property type="project" value="UniProtKB-KW"/>
</dbReference>
<dbReference type="STRING" id="195064.SAMN05421721_10670"/>
<gene>
    <name evidence="8" type="primary">aroE</name>
    <name evidence="12" type="ORF">SAMN05421721_10670</name>
</gene>
<feature type="domain" description="Quinate/shikimate 5-dehydrogenase/glutamyl-tRNA reductase" evidence="9">
    <location>
        <begin position="114"/>
        <end position="193"/>
    </location>
</feature>
<feature type="binding site" evidence="8">
    <location>
        <position position="63"/>
    </location>
    <ligand>
        <name>shikimate</name>
        <dbReference type="ChEBI" id="CHEBI:36208"/>
    </ligand>
</feature>
<evidence type="ECO:0000256" key="2">
    <source>
        <dbReference type="ARBA" id="ARBA00012962"/>
    </source>
</evidence>
<dbReference type="SUPFAM" id="SSF51735">
    <property type="entry name" value="NAD(P)-binding Rossmann-fold domains"/>
    <property type="match status" value="1"/>
</dbReference>
<dbReference type="InterPro" id="IPR006151">
    <property type="entry name" value="Shikm_DH/Glu-tRNA_Rdtase"/>
</dbReference>
<sequence>MAQDRYAVLGNPIGHSKSPLIHGLFARQTGQAMDYEAVLAPEDGFADTVRDLVARGYRGFNVTVPFKRQAFDLADTLAPRARRAGAVNTLMVEGGRLAGDNTDGAGLVTDLTRNLDQDLAGRRVLLLGAGGAARGVLQPLLQAGVGALHIANRTAARARDLAADFADLGAVTGGGLEDLAGGQYDLVINATAAGLGDQVPPLPDDLLAPGAGCYDMMYGDTPTAFVRWGRDHGAAWTADGLGMLVEQAAESFRLWRGCRPDTAPVRAQLRPGG</sequence>
<dbReference type="GO" id="GO:0019632">
    <property type="term" value="P:shikimate metabolic process"/>
    <property type="evidence" value="ECO:0007669"/>
    <property type="project" value="InterPro"/>
</dbReference>
<dbReference type="GO" id="GO:0050661">
    <property type="term" value="F:NADP binding"/>
    <property type="evidence" value="ECO:0007669"/>
    <property type="project" value="InterPro"/>
</dbReference>
<evidence type="ECO:0000256" key="3">
    <source>
        <dbReference type="ARBA" id="ARBA00022605"/>
    </source>
</evidence>
<evidence type="ECO:0000256" key="8">
    <source>
        <dbReference type="HAMAP-Rule" id="MF_00222"/>
    </source>
</evidence>
<reference evidence="12 13" key="1">
    <citation type="submission" date="2016-10" db="EMBL/GenBank/DDBJ databases">
        <authorList>
            <person name="de Groot N.N."/>
        </authorList>
    </citation>
    <scope>NUCLEOTIDE SEQUENCE [LARGE SCALE GENOMIC DNA]</scope>
    <source>
        <strain evidence="12 13">DSM 4180</strain>
    </source>
</reference>
<keyword evidence="5 8" id="KW-0560">Oxidoreductase</keyword>
<dbReference type="EC" id="1.1.1.25" evidence="2 8"/>
<feature type="binding site" evidence="8">
    <location>
        <position position="88"/>
    </location>
    <ligand>
        <name>shikimate</name>
        <dbReference type="ChEBI" id="CHEBI:36208"/>
    </ligand>
</feature>
<dbReference type="NCBIfam" id="NF001310">
    <property type="entry name" value="PRK00258.1-2"/>
    <property type="match status" value="1"/>
</dbReference>
<organism evidence="12 13">
    <name type="scientific">Ectothiorhodospira mobilis</name>
    <dbReference type="NCBI Taxonomy" id="195064"/>
    <lineage>
        <taxon>Bacteria</taxon>
        <taxon>Pseudomonadati</taxon>
        <taxon>Pseudomonadota</taxon>
        <taxon>Gammaproteobacteria</taxon>
        <taxon>Chromatiales</taxon>
        <taxon>Ectothiorhodospiraceae</taxon>
        <taxon>Ectothiorhodospira</taxon>
    </lineage>
</organism>
<dbReference type="Gene3D" id="3.40.50.10860">
    <property type="entry name" value="Leucine Dehydrogenase, chain A, domain 1"/>
    <property type="match status" value="1"/>
</dbReference>
<feature type="binding site" evidence="8">
    <location>
        <position position="218"/>
    </location>
    <ligand>
        <name>shikimate</name>
        <dbReference type="ChEBI" id="CHEBI:36208"/>
    </ligand>
</feature>
<evidence type="ECO:0000256" key="6">
    <source>
        <dbReference type="ARBA" id="ARBA00023141"/>
    </source>
</evidence>
<dbReference type="Proteomes" id="UP000199556">
    <property type="component" value="Unassembled WGS sequence"/>
</dbReference>
<dbReference type="InterPro" id="IPR036291">
    <property type="entry name" value="NAD(P)-bd_dom_sf"/>
</dbReference>
<dbReference type="GO" id="GO:0005829">
    <property type="term" value="C:cytosol"/>
    <property type="evidence" value="ECO:0007669"/>
    <property type="project" value="TreeGrafter"/>
</dbReference>
<keyword evidence="3 8" id="KW-0028">Amino-acid biosynthesis</keyword>
<dbReference type="AlphaFoldDB" id="A0A1I4R270"/>
<dbReference type="EMBL" id="FOUO01000006">
    <property type="protein sequence ID" value="SFM46066.1"/>
    <property type="molecule type" value="Genomic_DNA"/>
</dbReference>
<dbReference type="GO" id="GO:0009073">
    <property type="term" value="P:aromatic amino acid family biosynthetic process"/>
    <property type="evidence" value="ECO:0007669"/>
    <property type="project" value="UniProtKB-KW"/>
</dbReference>
<dbReference type="NCBIfam" id="TIGR00507">
    <property type="entry name" value="aroE"/>
    <property type="match status" value="1"/>
</dbReference>
<dbReference type="InterPro" id="IPR013708">
    <property type="entry name" value="Shikimate_DH-bd_N"/>
</dbReference>
<dbReference type="FunFam" id="3.40.50.720:FF:000104">
    <property type="entry name" value="Shikimate dehydrogenase (NADP(+))"/>
    <property type="match status" value="1"/>
</dbReference>
<dbReference type="GO" id="GO:0004764">
    <property type="term" value="F:shikimate 3-dehydrogenase (NADP+) activity"/>
    <property type="evidence" value="ECO:0007669"/>
    <property type="project" value="UniProtKB-UniRule"/>
</dbReference>
<dbReference type="InterPro" id="IPR022893">
    <property type="entry name" value="Shikimate_DH_fam"/>
</dbReference>
<dbReference type="RefSeq" id="WP_090484614.1">
    <property type="nucleotide sequence ID" value="NZ_FOUO01000006.1"/>
</dbReference>
<evidence type="ECO:0000256" key="4">
    <source>
        <dbReference type="ARBA" id="ARBA00022857"/>
    </source>
</evidence>
<feature type="binding site" evidence="8">
    <location>
        <position position="247"/>
    </location>
    <ligand>
        <name>shikimate</name>
        <dbReference type="ChEBI" id="CHEBI:36208"/>
    </ligand>
</feature>
<dbReference type="SUPFAM" id="SSF53223">
    <property type="entry name" value="Aminoacid dehydrogenase-like, N-terminal domain"/>
    <property type="match status" value="1"/>
</dbReference>
<dbReference type="Gene3D" id="3.40.50.720">
    <property type="entry name" value="NAD(P)-binding Rossmann-like Domain"/>
    <property type="match status" value="1"/>
</dbReference>
<dbReference type="OrthoDB" id="9776868at2"/>
<dbReference type="CDD" id="cd01065">
    <property type="entry name" value="NAD_bind_Shikimate_DH"/>
    <property type="match status" value="1"/>
</dbReference>
<dbReference type="Pfam" id="PF18317">
    <property type="entry name" value="SDH_C"/>
    <property type="match status" value="1"/>
</dbReference>
<evidence type="ECO:0000256" key="7">
    <source>
        <dbReference type="ARBA" id="ARBA00049442"/>
    </source>
</evidence>
<comment type="caution">
    <text evidence="8">Lacks conserved residue(s) required for the propagation of feature annotation.</text>
</comment>
<name>A0A1I4R270_ECTMO</name>
<keyword evidence="13" id="KW-1185">Reference proteome</keyword>
<evidence type="ECO:0000313" key="12">
    <source>
        <dbReference type="EMBL" id="SFM46066.1"/>
    </source>
</evidence>
<proteinExistence type="inferred from homology"/>
<dbReference type="InterPro" id="IPR011342">
    <property type="entry name" value="Shikimate_DH"/>
</dbReference>
<comment type="catalytic activity">
    <reaction evidence="7 8">
        <text>shikimate + NADP(+) = 3-dehydroshikimate + NADPH + H(+)</text>
        <dbReference type="Rhea" id="RHEA:17737"/>
        <dbReference type="ChEBI" id="CHEBI:15378"/>
        <dbReference type="ChEBI" id="CHEBI:16630"/>
        <dbReference type="ChEBI" id="CHEBI:36208"/>
        <dbReference type="ChEBI" id="CHEBI:57783"/>
        <dbReference type="ChEBI" id="CHEBI:58349"/>
        <dbReference type="EC" id="1.1.1.25"/>
    </reaction>
</comment>
<feature type="binding site" evidence="8">
    <location>
        <begin position="128"/>
        <end position="132"/>
    </location>
    <ligand>
        <name>NADP(+)</name>
        <dbReference type="ChEBI" id="CHEBI:58349"/>
    </ligand>
</feature>